<dbReference type="Proteomes" id="UP000276133">
    <property type="component" value="Unassembled WGS sequence"/>
</dbReference>
<keyword evidence="2" id="KW-1185">Reference proteome</keyword>
<dbReference type="GO" id="GO:0003964">
    <property type="term" value="F:RNA-directed DNA polymerase activity"/>
    <property type="evidence" value="ECO:0007669"/>
    <property type="project" value="UniProtKB-KW"/>
</dbReference>
<keyword evidence="1" id="KW-0808">Transferase</keyword>
<dbReference type="OrthoDB" id="8064698at2759"/>
<accession>A0A3M7PHZ1</accession>
<dbReference type="EMBL" id="REGN01010651">
    <property type="protein sequence ID" value="RMZ98638.1"/>
    <property type="molecule type" value="Genomic_DNA"/>
</dbReference>
<evidence type="ECO:0000313" key="2">
    <source>
        <dbReference type="Proteomes" id="UP000276133"/>
    </source>
</evidence>
<comment type="caution">
    <text evidence="1">The sequence shown here is derived from an EMBL/GenBank/DDBJ whole genome shotgun (WGS) entry which is preliminary data.</text>
</comment>
<keyword evidence="1" id="KW-0695">RNA-directed DNA polymerase</keyword>
<keyword evidence="1" id="KW-0548">Nucleotidyltransferase</keyword>
<reference evidence="1 2" key="1">
    <citation type="journal article" date="2018" name="Sci. Rep.">
        <title>Genomic signatures of local adaptation to the degree of environmental predictability in rotifers.</title>
        <authorList>
            <person name="Franch-Gras L."/>
            <person name="Hahn C."/>
            <person name="Garcia-Roger E.M."/>
            <person name="Carmona M.J."/>
            <person name="Serra M."/>
            <person name="Gomez A."/>
        </authorList>
    </citation>
    <scope>NUCLEOTIDE SEQUENCE [LARGE SCALE GENOMIC DNA]</scope>
    <source>
        <strain evidence="1">HYR1</strain>
    </source>
</reference>
<protein>
    <submittedName>
        <fullName evidence="1">RNA-directed DNA polymerase from mobile element jockey-like</fullName>
    </submittedName>
</protein>
<organism evidence="1 2">
    <name type="scientific">Brachionus plicatilis</name>
    <name type="common">Marine rotifer</name>
    <name type="synonym">Brachionus muelleri</name>
    <dbReference type="NCBI Taxonomy" id="10195"/>
    <lineage>
        <taxon>Eukaryota</taxon>
        <taxon>Metazoa</taxon>
        <taxon>Spiralia</taxon>
        <taxon>Gnathifera</taxon>
        <taxon>Rotifera</taxon>
        <taxon>Eurotatoria</taxon>
        <taxon>Monogononta</taxon>
        <taxon>Pseudotrocha</taxon>
        <taxon>Ploima</taxon>
        <taxon>Brachionidae</taxon>
        <taxon>Brachionus</taxon>
    </lineage>
</organism>
<dbReference type="AlphaFoldDB" id="A0A3M7PHZ1"/>
<dbReference type="STRING" id="10195.A0A3M7PHZ1"/>
<gene>
    <name evidence="1" type="ORF">BpHYR1_031476</name>
</gene>
<proteinExistence type="predicted"/>
<sequence>MSNKPDLRDQSNCKLFADDTNLIGVIRNPLDLTTLQGDIDCLVRWAEDWMMDFNVDKCSYMIFNNKYFDINLKMNGLDMCKTEKERDLGIMISSNL</sequence>
<name>A0A3M7PHZ1_BRAPC</name>
<feature type="non-terminal residue" evidence="1">
    <location>
        <position position="96"/>
    </location>
</feature>
<evidence type="ECO:0000313" key="1">
    <source>
        <dbReference type="EMBL" id="RMZ98638.1"/>
    </source>
</evidence>